<reference evidence="1" key="1">
    <citation type="submission" date="2023-10" db="EMBL/GenBank/DDBJ databases">
        <authorList>
            <person name="Rodriguez Cubillos JULIANA M."/>
            <person name="De Vega J."/>
        </authorList>
    </citation>
    <scope>NUCLEOTIDE SEQUENCE</scope>
</reference>
<comment type="caution">
    <text evidence="1">The sequence shown here is derived from an EMBL/GenBank/DDBJ whole genome shotgun (WGS) entry which is preliminary data.</text>
</comment>
<accession>A0ACB0JYT8</accession>
<gene>
    <name evidence="1" type="ORF">MILVUS5_LOCUS17327</name>
</gene>
<dbReference type="EMBL" id="CASHSV030000109">
    <property type="protein sequence ID" value="CAJ2649134.1"/>
    <property type="molecule type" value="Genomic_DNA"/>
</dbReference>
<evidence type="ECO:0000313" key="1">
    <source>
        <dbReference type="EMBL" id="CAJ2649134.1"/>
    </source>
</evidence>
<dbReference type="Proteomes" id="UP001177021">
    <property type="component" value="Unassembled WGS sequence"/>
</dbReference>
<name>A0ACB0JYT8_TRIPR</name>
<organism evidence="1 2">
    <name type="scientific">Trifolium pratense</name>
    <name type="common">Red clover</name>
    <dbReference type="NCBI Taxonomy" id="57577"/>
    <lineage>
        <taxon>Eukaryota</taxon>
        <taxon>Viridiplantae</taxon>
        <taxon>Streptophyta</taxon>
        <taxon>Embryophyta</taxon>
        <taxon>Tracheophyta</taxon>
        <taxon>Spermatophyta</taxon>
        <taxon>Magnoliopsida</taxon>
        <taxon>eudicotyledons</taxon>
        <taxon>Gunneridae</taxon>
        <taxon>Pentapetalae</taxon>
        <taxon>rosids</taxon>
        <taxon>fabids</taxon>
        <taxon>Fabales</taxon>
        <taxon>Fabaceae</taxon>
        <taxon>Papilionoideae</taxon>
        <taxon>50 kb inversion clade</taxon>
        <taxon>NPAAA clade</taxon>
        <taxon>Hologalegina</taxon>
        <taxon>IRL clade</taxon>
        <taxon>Trifolieae</taxon>
        <taxon>Trifolium</taxon>
    </lineage>
</organism>
<protein>
    <submittedName>
        <fullName evidence="1">Uncharacterized protein</fullName>
    </submittedName>
</protein>
<proteinExistence type="predicted"/>
<evidence type="ECO:0000313" key="2">
    <source>
        <dbReference type="Proteomes" id="UP001177021"/>
    </source>
</evidence>
<keyword evidence="2" id="KW-1185">Reference proteome</keyword>
<sequence length="2169" mass="244898">MASSTESSLISKLKTSDSTEIFTLISDYLQPFSDIISSSSSSSSNQNTTLIRQLLKRFLPFINTSLSILPKRIPEIPNSNEILITELFKVYLLCLNCLESVSSQLDAKPSTFHLQRIRMIRCFESCSRFREAEVEVLKLLEKVYGVKKKKKTILPEIDKCGGDDDKGLFVVFVEIAVTLVRCASMASDKGDVYFRRVLHLMDEVKPWLRKLDSNSHEKFHKVLVYNLGKCALNFLEKTSFSDKDLVVTFCRTTLIEYEKSSIKDQFFKIAKRMCSVLFMLEEDRLLYIMDILDCVARESKVEEGNAGTDFVELVYYCVNNCKTANASICHTFAAYLNKTAEHYKQFMKPLNSILRLYAAGLLLVSCKLRSGAEDVVSSGNAKFECLLGTLLENKKILQSSPPLLGSLHICSRSSCISLSVEDRPFDGHTCTQSASDCEASRTYLTLYIKALEVLCLPLAKSVNSEWKQLITEKDDASATTMLSTVEDAFHALCQFILYSQSCTFETNGDGFGEKSRTLCIVTLAAFTLSIRTNLKLQESTQLIKHIIASKCIDTEELKYISNCLRNIAVGLYKNKQPKEAVKVLNLGCKASWLCIKCHCGNLSEGALKEFVMDAYTRSAMHLDFLYETNNLKIRKKLIETLKNWSSANNLFEKLPAPIPVVKQWVKIECKRAKDDERVDSPSLYSLLSSSTELSKRDIGTILEQELTAYEEMSYKYPEFCQKMQMKIANFLLQNIYITPNSCFQKAQTLIRKGKALRFCGISGLQDCIQCLSEAIIIMKEISGEMCTKAIPLYHQFCVALCLRALSTQEAEPGSEQIFEDVKAALDLWLGIFCVDCFEEGECSVLSDSIMILLYNIIDLLHLKGFMELFNDAYRLVIRMFTLKSVSMEKWLILLWESRRLSHALCVSPVNEAFILNSSDEFSDFSNINFWINNLKENQSSLIGFQQNFSFLFASSHRSSCDHGSSFQVEITVDEVQKAALKLISNVPVPSHCTFLAGCLYSDLCQRLIANGKLVEALSFAKEAHGLHAKLFKVKFRHIFQNHNEKNNLTVDFSKNLMDGVDKIEVDMSVVREVFLFDSKPWDIKDNYLSPWKIMQCYLESTLQIGAIYEIIGDGIEAETYLRWGKAISCSLQLPLFIVAFSSLLGKLYVTRRLWDLAEKELQCAEQILNDNCTPFCCSKCKLILEVTLHGYLGDLCQSKLNACDNGASKETAKIWYTSALNKLTLSEWKNPLSCPEDDGDATAATAKCDAGKTCTCSIVNEVGEDVMKSTKVGPGTKTGPKQNRKSKNAAKVISKEPNIVVENTSRITRSRYRSIQNQHMSISRKLEVNENVDGNQISDPSDMRSQKESISTGTDCSISSRCVITCALSKMKHWTYLPPEVVKSGLLNDFIILKWEFVRRKLSMKLLTRVVKCFAYPGQIDEAQKVLLQSMSLLFNRNPFYYTFSSIPLDSFHQLVAKEIPGDVFAIERADIVYSICWHSLKCYHSKFTRNIFCNLSHVKFEDIASWLMVAFVLSREVPIVFQKVSNLLAVMFVVSSLSEQFSMSSFSKVFEENYWSSYFHQASIGTHLTCQFLSHLTGRCKDPPVTGSSCIKEVTVDLLRTAPDSTIDLAEYVKKFIAGLPLTTIISISLLEREYSSLLQELLPYPACVRAWMLVSRLNFKTEPVVMLLPLDSILQDEGDLSSDFFQMCEKPNKVWHCPWGFTTVDDIAPAFRTILEENYLTSSSRFEETQENRILWWKQRTNLDRRLDKFLRNVEDLWFGSWKCLLLGEWLNCKNFDLVLKNLVNDLRSKCKLDINEGLLKIILGGSKYDCEGKTLLSLLCSKKDCYIAKGGYCDEAKSGIFLNAANKLMSLEVASELINEALNALEVDDSVNREPVILVLDSEVQMLPWENLPILRNQEVYRMPSISSISAVLEKGNNHKEQVGRNLVPFPSIDPLDAFYLLNPAGDLKYTQTVFENYFRDQNLEGKAGSEPTVQELASALESHDLFIYFGHGSGVQYIPRHKIQKLQQCGAALLMGCSSGSLTLHGSYAPQGVPLSYLLAGSPSIVANLWDVTDKDIDRFGKAMFDAWLKERSEVAMQCLQCNLLSEELEAMNLKGGKGRAKRKVPKKKSQELHEIDSSKNNCSHRRKIGAFMGQARNVCVLPFLTGASPICYGVPTGIWSKKDS</sequence>